<accession>A0AAW1VLF8</accession>
<name>A0AAW1VLF8_RUBAR</name>
<comment type="caution">
    <text evidence="1">The sequence shown here is derived from an EMBL/GenBank/DDBJ whole genome shotgun (WGS) entry which is preliminary data.</text>
</comment>
<reference evidence="1 2" key="1">
    <citation type="journal article" date="2023" name="G3 (Bethesda)">
        <title>A chromosome-length genome assembly and annotation of blackberry (Rubus argutus, cv. 'Hillquist').</title>
        <authorList>
            <person name="Bruna T."/>
            <person name="Aryal R."/>
            <person name="Dudchenko O."/>
            <person name="Sargent D.J."/>
            <person name="Mead D."/>
            <person name="Buti M."/>
            <person name="Cavallini A."/>
            <person name="Hytonen T."/>
            <person name="Andres J."/>
            <person name="Pham M."/>
            <person name="Weisz D."/>
            <person name="Mascagni F."/>
            <person name="Usai G."/>
            <person name="Natali L."/>
            <person name="Bassil N."/>
            <person name="Fernandez G.E."/>
            <person name="Lomsadze A."/>
            <person name="Armour M."/>
            <person name="Olukolu B."/>
            <person name="Poorten T."/>
            <person name="Britton C."/>
            <person name="Davik J."/>
            <person name="Ashrafi H."/>
            <person name="Aiden E.L."/>
            <person name="Borodovsky M."/>
            <person name="Worthington M."/>
        </authorList>
    </citation>
    <scope>NUCLEOTIDE SEQUENCE [LARGE SCALE GENOMIC DNA]</scope>
    <source>
        <strain evidence="1">PI 553951</strain>
    </source>
</reference>
<proteinExistence type="predicted"/>
<evidence type="ECO:0000313" key="2">
    <source>
        <dbReference type="Proteomes" id="UP001457282"/>
    </source>
</evidence>
<evidence type="ECO:0000313" key="1">
    <source>
        <dbReference type="EMBL" id="KAK9902300.1"/>
    </source>
</evidence>
<dbReference type="AlphaFoldDB" id="A0AAW1VLF8"/>
<gene>
    <name evidence="1" type="ORF">M0R45_001760</name>
</gene>
<dbReference type="Proteomes" id="UP001457282">
    <property type="component" value="Unassembled WGS sequence"/>
</dbReference>
<dbReference type="EMBL" id="JBEDUW010000266">
    <property type="protein sequence ID" value="KAK9902300.1"/>
    <property type="molecule type" value="Genomic_DNA"/>
</dbReference>
<protein>
    <submittedName>
        <fullName evidence="1">Uncharacterized protein</fullName>
    </submittedName>
</protein>
<organism evidence="1 2">
    <name type="scientific">Rubus argutus</name>
    <name type="common">Southern blackberry</name>
    <dbReference type="NCBI Taxonomy" id="59490"/>
    <lineage>
        <taxon>Eukaryota</taxon>
        <taxon>Viridiplantae</taxon>
        <taxon>Streptophyta</taxon>
        <taxon>Embryophyta</taxon>
        <taxon>Tracheophyta</taxon>
        <taxon>Spermatophyta</taxon>
        <taxon>Magnoliopsida</taxon>
        <taxon>eudicotyledons</taxon>
        <taxon>Gunneridae</taxon>
        <taxon>Pentapetalae</taxon>
        <taxon>rosids</taxon>
        <taxon>fabids</taxon>
        <taxon>Rosales</taxon>
        <taxon>Rosaceae</taxon>
        <taxon>Rosoideae</taxon>
        <taxon>Rosoideae incertae sedis</taxon>
        <taxon>Rubus</taxon>
    </lineage>
</organism>
<keyword evidence="2" id="KW-1185">Reference proteome</keyword>
<sequence length="104" mass="11581">MLRWAGGLEAGARARLGRELGLNTNGDEKGEQRRAGFVAELDAAEWRQSCDGWARQLHGGSEDRGDWARPWVFDFLIVIMGDGILCFRFCEIGAEKRRGNVVDG</sequence>